<keyword evidence="2" id="KW-1185">Reference proteome</keyword>
<dbReference type="EMBL" id="SOHL01000009">
    <property type="protein sequence ID" value="TFD72389.1"/>
    <property type="molecule type" value="Genomic_DNA"/>
</dbReference>
<evidence type="ECO:0000313" key="1">
    <source>
        <dbReference type="EMBL" id="TFD72389.1"/>
    </source>
</evidence>
<evidence type="ECO:0000313" key="2">
    <source>
        <dbReference type="Proteomes" id="UP000297983"/>
    </source>
</evidence>
<accession>A0A4R9AXI3</accession>
<gene>
    <name evidence="1" type="ORF">E3T50_05905</name>
</gene>
<sequence>MQAEILHIVDCAGGREAARLLRAALDATGHQTAAITHTLIDSPAAAAEVWFAGSPTILIDGTDLFPSAGRIEQLACRVYSTPGGLLGWPTGEQLREAIAARG</sequence>
<dbReference type="RefSeq" id="WP_134551021.1">
    <property type="nucleotide sequence ID" value="NZ_SOHL01000009.1"/>
</dbReference>
<reference evidence="1 2" key="1">
    <citation type="submission" date="2019-03" db="EMBL/GenBank/DDBJ databases">
        <title>Genomics of glacier-inhabiting Cryobacterium strains.</title>
        <authorList>
            <person name="Liu Q."/>
            <person name="Xin Y.-H."/>
        </authorList>
    </citation>
    <scope>NUCLEOTIDE SEQUENCE [LARGE SCALE GENOMIC DNA]</scope>
    <source>
        <strain evidence="1 2">Hz16</strain>
    </source>
</reference>
<organism evidence="1 2">
    <name type="scientific">Cryobacterium gelidum</name>
    <dbReference type="NCBI Taxonomy" id="1259164"/>
    <lineage>
        <taxon>Bacteria</taxon>
        <taxon>Bacillati</taxon>
        <taxon>Actinomycetota</taxon>
        <taxon>Actinomycetes</taxon>
        <taxon>Micrococcales</taxon>
        <taxon>Microbacteriaceae</taxon>
        <taxon>Cryobacterium</taxon>
    </lineage>
</organism>
<comment type="caution">
    <text evidence="1">The sequence shown here is derived from an EMBL/GenBank/DDBJ whole genome shotgun (WGS) entry which is preliminary data.</text>
</comment>
<proteinExistence type="predicted"/>
<protein>
    <submittedName>
        <fullName evidence="1">Thioredoxin family protein</fullName>
    </submittedName>
</protein>
<dbReference type="AlphaFoldDB" id="A0A4R9AXI3"/>
<dbReference type="Proteomes" id="UP000297983">
    <property type="component" value="Unassembled WGS sequence"/>
</dbReference>
<name>A0A4R9AXI3_9MICO</name>